<dbReference type="Pfam" id="PF02870">
    <property type="entry name" value="Methyltransf_1N"/>
    <property type="match status" value="1"/>
</dbReference>
<evidence type="ECO:0000313" key="10">
    <source>
        <dbReference type="Proteomes" id="UP000500767"/>
    </source>
</evidence>
<dbReference type="Proteomes" id="UP000500767">
    <property type="component" value="Chromosome"/>
</dbReference>
<dbReference type="GO" id="GO:0003908">
    <property type="term" value="F:methylated-DNA-[protein]-cysteine S-methyltransferase activity"/>
    <property type="evidence" value="ECO:0007669"/>
    <property type="project" value="UniProtKB-EC"/>
</dbReference>
<dbReference type="SUPFAM" id="SSF53155">
    <property type="entry name" value="Methylated DNA-protein cysteine methyltransferase domain"/>
    <property type="match status" value="1"/>
</dbReference>
<evidence type="ECO:0000256" key="4">
    <source>
        <dbReference type="ARBA" id="ARBA00022763"/>
    </source>
</evidence>
<evidence type="ECO:0000256" key="1">
    <source>
        <dbReference type="ARBA" id="ARBA00001286"/>
    </source>
</evidence>
<protein>
    <submittedName>
        <fullName evidence="9">Methylated-DNA--[protein]-cysteine S-methyltransferase</fullName>
        <ecNumber evidence="9">2.1.1.63</ecNumber>
    </submittedName>
</protein>
<keyword evidence="5" id="KW-0234">DNA repair</keyword>
<dbReference type="PROSITE" id="PS00374">
    <property type="entry name" value="MGMT"/>
    <property type="match status" value="1"/>
</dbReference>
<keyword evidence="4" id="KW-0227">DNA damage</keyword>
<dbReference type="PANTHER" id="PTHR10815">
    <property type="entry name" value="METHYLATED-DNA--PROTEIN-CYSTEINE METHYLTRANSFERASE"/>
    <property type="match status" value="1"/>
</dbReference>
<dbReference type="CDD" id="cd06445">
    <property type="entry name" value="ATase"/>
    <property type="match status" value="1"/>
</dbReference>
<dbReference type="InterPro" id="IPR001497">
    <property type="entry name" value="MethylDNA_cys_MeTrfase_AS"/>
</dbReference>
<dbReference type="InterPro" id="IPR036217">
    <property type="entry name" value="MethylDNA_cys_MeTrfase_DNAb"/>
</dbReference>
<dbReference type="EMBL" id="CP053708">
    <property type="protein sequence ID" value="QKE92859.1"/>
    <property type="molecule type" value="Genomic_DNA"/>
</dbReference>
<feature type="domain" description="Methylguanine DNA methyltransferase ribonuclease-like" evidence="8">
    <location>
        <begin position="21"/>
        <end position="78"/>
    </location>
</feature>
<dbReference type="EC" id="2.1.1.63" evidence="9"/>
<accession>A0A6M8HW72</accession>
<sequence length="171" mass="18659">MPRIRCPCRPGRSASLPQLSLHSPLGSLTLTQEDDALVALDMGWGRDQEETTLLREARDQLHAYFDGDLPRFALPLAPVMATPYRTRVWAALSAIPFGETRTYADLAKIAGGSARSIGQANSVNPLPILIPCHRVVAATHIGGFSMDGGLETKRFLLSLERRDRQQIGQAA</sequence>
<keyword evidence="2 9" id="KW-0489">Methyltransferase</keyword>
<evidence type="ECO:0000256" key="2">
    <source>
        <dbReference type="ARBA" id="ARBA00022603"/>
    </source>
</evidence>
<dbReference type="InterPro" id="IPR014048">
    <property type="entry name" value="MethylDNA_cys_MeTrfase_DNA-bd"/>
</dbReference>
<dbReference type="InterPro" id="IPR008332">
    <property type="entry name" value="MethylG_MeTrfase_N"/>
</dbReference>
<proteinExistence type="predicted"/>
<evidence type="ECO:0000259" key="7">
    <source>
        <dbReference type="Pfam" id="PF01035"/>
    </source>
</evidence>
<dbReference type="Gene3D" id="3.30.160.70">
    <property type="entry name" value="Methylated DNA-protein cysteine methyltransferase domain"/>
    <property type="match status" value="1"/>
</dbReference>
<feature type="domain" description="Methylated-DNA-[protein]-cysteine S-methyltransferase DNA binding" evidence="7">
    <location>
        <begin position="84"/>
        <end position="161"/>
    </location>
</feature>
<dbReference type="PANTHER" id="PTHR10815:SF13">
    <property type="entry name" value="METHYLATED-DNA--PROTEIN-CYSTEINE METHYLTRANSFERASE"/>
    <property type="match status" value="1"/>
</dbReference>
<evidence type="ECO:0000256" key="3">
    <source>
        <dbReference type="ARBA" id="ARBA00022679"/>
    </source>
</evidence>
<organism evidence="9 10">
    <name type="scientific">Lichenicola cladoniae</name>
    <dbReference type="NCBI Taxonomy" id="1484109"/>
    <lineage>
        <taxon>Bacteria</taxon>
        <taxon>Pseudomonadati</taxon>
        <taxon>Pseudomonadota</taxon>
        <taxon>Alphaproteobacteria</taxon>
        <taxon>Acetobacterales</taxon>
        <taxon>Acetobacteraceae</taxon>
        <taxon>Lichenicola</taxon>
    </lineage>
</organism>
<dbReference type="InterPro" id="IPR036388">
    <property type="entry name" value="WH-like_DNA-bd_sf"/>
</dbReference>
<comment type="catalytic activity">
    <reaction evidence="6">
        <text>a 6-O-methyl-2'-deoxyguanosine in DNA + L-cysteinyl-[protein] = S-methyl-L-cysteinyl-[protein] + a 2'-deoxyguanosine in DNA</text>
        <dbReference type="Rhea" id="RHEA:24000"/>
        <dbReference type="Rhea" id="RHEA-COMP:10131"/>
        <dbReference type="Rhea" id="RHEA-COMP:10132"/>
        <dbReference type="Rhea" id="RHEA-COMP:11367"/>
        <dbReference type="Rhea" id="RHEA-COMP:11368"/>
        <dbReference type="ChEBI" id="CHEBI:29950"/>
        <dbReference type="ChEBI" id="CHEBI:82612"/>
        <dbReference type="ChEBI" id="CHEBI:85445"/>
        <dbReference type="ChEBI" id="CHEBI:85448"/>
        <dbReference type="EC" id="2.1.1.63"/>
    </reaction>
</comment>
<name>A0A6M8HW72_9PROT</name>
<dbReference type="SUPFAM" id="SSF46767">
    <property type="entry name" value="Methylated DNA-protein cysteine methyltransferase, C-terminal domain"/>
    <property type="match status" value="1"/>
</dbReference>
<evidence type="ECO:0000256" key="5">
    <source>
        <dbReference type="ARBA" id="ARBA00023204"/>
    </source>
</evidence>
<keyword evidence="3 9" id="KW-0808">Transferase</keyword>
<evidence type="ECO:0000313" key="9">
    <source>
        <dbReference type="EMBL" id="QKE92859.1"/>
    </source>
</evidence>
<dbReference type="NCBIfam" id="TIGR00589">
    <property type="entry name" value="ogt"/>
    <property type="match status" value="1"/>
</dbReference>
<dbReference type="InterPro" id="IPR036631">
    <property type="entry name" value="MGMT_N_sf"/>
</dbReference>
<dbReference type="AlphaFoldDB" id="A0A6M8HW72"/>
<gene>
    <name evidence="9" type="ORF">HN018_21330</name>
</gene>
<dbReference type="Gene3D" id="1.10.10.10">
    <property type="entry name" value="Winged helix-like DNA-binding domain superfamily/Winged helix DNA-binding domain"/>
    <property type="match status" value="1"/>
</dbReference>
<dbReference type="KEGG" id="lck:HN018_21330"/>
<dbReference type="Pfam" id="PF01035">
    <property type="entry name" value="DNA_binding_1"/>
    <property type="match status" value="1"/>
</dbReference>
<evidence type="ECO:0000256" key="6">
    <source>
        <dbReference type="ARBA" id="ARBA00049348"/>
    </source>
</evidence>
<dbReference type="GO" id="GO:0006281">
    <property type="term" value="P:DNA repair"/>
    <property type="evidence" value="ECO:0007669"/>
    <property type="project" value="UniProtKB-KW"/>
</dbReference>
<keyword evidence="10" id="KW-1185">Reference proteome</keyword>
<dbReference type="GO" id="GO:0032259">
    <property type="term" value="P:methylation"/>
    <property type="evidence" value="ECO:0007669"/>
    <property type="project" value="UniProtKB-KW"/>
</dbReference>
<reference evidence="9 10" key="1">
    <citation type="journal article" date="2014" name="World J. Microbiol. Biotechnol.">
        <title>Biodiversity and physiological characteristics of Antarctic and Arctic lichens-associated bacteria.</title>
        <authorList>
            <person name="Lee Y.M."/>
            <person name="Kim E.H."/>
            <person name="Lee H.K."/>
            <person name="Hong S.G."/>
        </authorList>
    </citation>
    <scope>NUCLEOTIDE SEQUENCE [LARGE SCALE GENOMIC DNA]</scope>
    <source>
        <strain evidence="9 10">PAMC 26569</strain>
    </source>
</reference>
<comment type="catalytic activity">
    <reaction evidence="1">
        <text>a 4-O-methyl-thymidine in DNA + L-cysteinyl-[protein] = a thymidine in DNA + S-methyl-L-cysteinyl-[protein]</text>
        <dbReference type="Rhea" id="RHEA:53428"/>
        <dbReference type="Rhea" id="RHEA-COMP:10131"/>
        <dbReference type="Rhea" id="RHEA-COMP:10132"/>
        <dbReference type="Rhea" id="RHEA-COMP:13555"/>
        <dbReference type="Rhea" id="RHEA-COMP:13556"/>
        <dbReference type="ChEBI" id="CHEBI:29950"/>
        <dbReference type="ChEBI" id="CHEBI:82612"/>
        <dbReference type="ChEBI" id="CHEBI:137386"/>
        <dbReference type="ChEBI" id="CHEBI:137387"/>
        <dbReference type="EC" id="2.1.1.63"/>
    </reaction>
</comment>
<evidence type="ECO:0000259" key="8">
    <source>
        <dbReference type="Pfam" id="PF02870"/>
    </source>
</evidence>